<protein>
    <submittedName>
        <fullName evidence="11">Acryloyl-CoA reductase (NADH)</fullName>
        <ecNumber evidence="11">1.3.1.95</ecNumber>
    </submittedName>
</protein>
<dbReference type="EC" id="1.3.1.95" evidence="11"/>
<evidence type="ECO:0000313" key="12">
    <source>
        <dbReference type="Proteomes" id="UP000032360"/>
    </source>
</evidence>
<dbReference type="SUPFAM" id="SSF47203">
    <property type="entry name" value="Acyl-CoA dehydrogenase C-terminal domain-like"/>
    <property type="match status" value="1"/>
</dbReference>
<dbReference type="GO" id="GO:0050660">
    <property type="term" value="F:flavin adenine dinucleotide binding"/>
    <property type="evidence" value="ECO:0007669"/>
    <property type="project" value="InterPro"/>
</dbReference>
<organism evidence="11 12">
    <name type="scientific">Acidithrix ferrooxidans</name>
    <dbReference type="NCBI Taxonomy" id="1280514"/>
    <lineage>
        <taxon>Bacteria</taxon>
        <taxon>Bacillati</taxon>
        <taxon>Actinomycetota</taxon>
        <taxon>Acidimicrobiia</taxon>
        <taxon>Acidimicrobiales</taxon>
        <taxon>Acidimicrobiaceae</taxon>
        <taxon>Acidithrix</taxon>
    </lineage>
</organism>
<comment type="cofactor">
    <cofactor evidence="1 6">
        <name>FAD</name>
        <dbReference type="ChEBI" id="CHEBI:57692"/>
    </cofactor>
</comment>
<dbReference type="Gene3D" id="2.40.110.10">
    <property type="entry name" value="Butyryl-CoA Dehydrogenase, subunit A, domain 2"/>
    <property type="match status" value="1"/>
</dbReference>
<dbReference type="InterPro" id="IPR046373">
    <property type="entry name" value="Acyl-CoA_Oxase/DH_mid-dom_sf"/>
</dbReference>
<feature type="domain" description="Acyl-CoA dehydrogenase/oxidase C-terminal" evidence="8">
    <location>
        <begin position="234"/>
        <end position="396"/>
    </location>
</feature>
<dbReference type="Pfam" id="PF02770">
    <property type="entry name" value="Acyl-CoA_dh_M"/>
    <property type="match status" value="1"/>
</dbReference>
<dbReference type="InterPro" id="IPR013786">
    <property type="entry name" value="AcylCoA_DH/ox_N"/>
</dbReference>
<dbReference type="Pfam" id="PF00441">
    <property type="entry name" value="Acyl-CoA_dh_1"/>
    <property type="match status" value="1"/>
</dbReference>
<evidence type="ECO:0000259" key="10">
    <source>
        <dbReference type="Pfam" id="PF02771"/>
    </source>
</evidence>
<dbReference type="Gene3D" id="1.20.140.10">
    <property type="entry name" value="Butyryl-CoA Dehydrogenase, subunit A, domain 3"/>
    <property type="match status" value="1"/>
</dbReference>
<reference evidence="11 12" key="1">
    <citation type="submission" date="2015-01" db="EMBL/GenBank/DDBJ databases">
        <title>Draft genome of the acidophilic iron oxidizer Acidithrix ferrooxidans strain Py-F3.</title>
        <authorList>
            <person name="Poehlein A."/>
            <person name="Eisen S."/>
            <person name="Schloemann M."/>
            <person name="Johnson B.D."/>
            <person name="Daniel R."/>
            <person name="Muehling M."/>
        </authorList>
    </citation>
    <scope>NUCLEOTIDE SEQUENCE [LARGE SCALE GENOMIC DNA]</scope>
    <source>
        <strain evidence="11 12">Py-F3</strain>
    </source>
</reference>
<dbReference type="CDD" id="cd01152">
    <property type="entry name" value="ACAD_fadE6_17_26"/>
    <property type="match status" value="1"/>
</dbReference>
<dbReference type="FunFam" id="2.40.110.10:FF:000011">
    <property type="entry name" value="Acyl-CoA dehydrogenase FadE34"/>
    <property type="match status" value="1"/>
</dbReference>
<proteinExistence type="inferred from homology"/>
<dbReference type="Pfam" id="PF02771">
    <property type="entry name" value="Acyl-CoA_dh_N"/>
    <property type="match status" value="1"/>
</dbReference>
<evidence type="ECO:0000313" key="11">
    <source>
        <dbReference type="EMBL" id="KJF19026.1"/>
    </source>
</evidence>
<comment type="similarity">
    <text evidence="2 6">Belongs to the acyl-CoA dehydrogenase family.</text>
</comment>
<evidence type="ECO:0000256" key="6">
    <source>
        <dbReference type="RuleBase" id="RU362125"/>
    </source>
</evidence>
<evidence type="ECO:0000259" key="9">
    <source>
        <dbReference type="Pfam" id="PF02770"/>
    </source>
</evidence>
<dbReference type="InterPro" id="IPR009100">
    <property type="entry name" value="AcylCoA_DH/oxidase_NM_dom_sf"/>
</dbReference>
<keyword evidence="5 6" id="KW-0560">Oxidoreductase</keyword>
<evidence type="ECO:0000256" key="5">
    <source>
        <dbReference type="ARBA" id="ARBA00023002"/>
    </source>
</evidence>
<keyword evidence="12" id="KW-1185">Reference proteome</keyword>
<dbReference type="InterPro" id="IPR037069">
    <property type="entry name" value="AcylCoA_DH/ox_N_sf"/>
</dbReference>
<dbReference type="PANTHER" id="PTHR43292:SF3">
    <property type="entry name" value="ACYL-COA DEHYDROGENASE FADE29"/>
    <property type="match status" value="1"/>
</dbReference>
<dbReference type="GO" id="GO:0043958">
    <property type="term" value="F:acryloyl-CoA reductase (NADH) activity"/>
    <property type="evidence" value="ECO:0007669"/>
    <property type="project" value="UniProtKB-EC"/>
</dbReference>
<name>A0A0D8HPH4_9ACTN</name>
<comment type="caution">
    <text evidence="11">The sequence shown here is derived from an EMBL/GenBank/DDBJ whole genome shotgun (WGS) entry which is preliminary data.</text>
</comment>
<keyword evidence="3 6" id="KW-0285">Flavoprotein</keyword>
<sequence length="418" mass="45954">MEISYPPQAQEFRRSVQEFLQSNLPSGWAGIGALPSEDVPEFTNKWRKTLFQANYLALAWPKEYGGAGLSAMEQVVLAEEFAKAGAPMGGPNDTFGIQMVGNTIIRWGTEEQKRYFLPRILSGEDLWCQGYSEPNAGSDLANLGTRAYLDGDEWVINGQKIWTSAGHLANWIFVLTRTDPDAPKHKGITFLLVPMSQPGVEVRPIRMLSGESEFNEVFFTDARTAAGNVVGSVGQGWSVAMTLLGYERGEAAATLPIRFRIELDRLIALAKETGANNDPIICQRIAWCFSRVEVMRYLGLRTLSGFLAGQHPGPEGSISKLYWSEYHQVVTELAVDILGSRALEVTGRKPTSAFQTDDPGSPNSSGSWDTTFLNARAGTIYAGTSQVQRNILGEMVLGLPKEPRMDEGPWSKIPQSVN</sequence>
<evidence type="ECO:0000259" key="8">
    <source>
        <dbReference type="Pfam" id="PF00441"/>
    </source>
</evidence>
<dbReference type="EMBL" id="JXYS01000001">
    <property type="protein sequence ID" value="KJF19026.1"/>
    <property type="molecule type" value="Genomic_DNA"/>
</dbReference>
<dbReference type="OrthoDB" id="3964153at2"/>
<dbReference type="AlphaFoldDB" id="A0A0D8HPH4"/>
<dbReference type="RefSeq" id="WP_052603903.1">
    <property type="nucleotide sequence ID" value="NZ_JXYS01000001.1"/>
</dbReference>
<evidence type="ECO:0000256" key="3">
    <source>
        <dbReference type="ARBA" id="ARBA00022630"/>
    </source>
</evidence>
<keyword evidence="4 6" id="KW-0274">FAD</keyword>
<dbReference type="InterPro" id="IPR009075">
    <property type="entry name" value="AcylCo_DH/oxidase_C"/>
</dbReference>
<gene>
    <name evidence="11" type="primary">acrC</name>
    <name evidence="11" type="ORF">AXFE_00630</name>
</gene>
<evidence type="ECO:0000256" key="7">
    <source>
        <dbReference type="SAM" id="MobiDB-lite"/>
    </source>
</evidence>
<dbReference type="InterPro" id="IPR036250">
    <property type="entry name" value="AcylCo_DH-like_C"/>
</dbReference>
<feature type="region of interest" description="Disordered" evidence="7">
    <location>
        <begin position="349"/>
        <end position="369"/>
    </location>
</feature>
<dbReference type="InterPro" id="IPR052161">
    <property type="entry name" value="Mycobact_Acyl-CoA_DH"/>
</dbReference>
<dbReference type="InterPro" id="IPR006091">
    <property type="entry name" value="Acyl-CoA_Oxase/DH_mid-dom"/>
</dbReference>
<dbReference type="Gene3D" id="1.10.540.10">
    <property type="entry name" value="Acyl-CoA dehydrogenase/oxidase, N-terminal domain"/>
    <property type="match status" value="1"/>
</dbReference>
<dbReference type="STRING" id="1280514.AXFE_00630"/>
<dbReference type="SUPFAM" id="SSF56645">
    <property type="entry name" value="Acyl-CoA dehydrogenase NM domain-like"/>
    <property type="match status" value="1"/>
</dbReference>
<evidence type="ECO:0000256" key="1">
    <source>
        <dbReference type="ARBA" id="ARBA00001974"/>
    </source>
</evidence>
<evidence type="ECO:0000256" key="4">
    <source>
        <dbReference type="ARBA" id="ARBA00022827"/>
    </source>
</evidence>
<feature type="domain" description="Acyl-CoA oxidase/dehydrogenase middle" evidence="9">
    <location>
        <begin position="128"/>
        <end position="221"/>
    </location>
</feature>
<feature type="domain" description="Acyl-CoA dehydrogenase/oxidase N-terminal" evidence="10">
    <location>
        <begin position="8"/>
        <end position="124"/>
    </location>
</feature>
<dbReference type="Proteomes" id="UP000032360">
    <property type="component" value="Unassembled WGS sequence"/>
</dbReference>
<dbReference type="PATRIC" id="fig|1280514.3.peg.87"/>
<dbReference type="PANTHER" id="PTHR43292">
    <property type="entry name" value="ACYL-COA DEHYDROGENASE"/>
    <property type="match status" value="1"/>
</dbReference>
<accession>A0A0D8HPH4</accession>
<evidence type="ECO:0000256" key="2">
    <source>
        <dbReference type="ARBA" id="ARBA00009347"/>
    </source>
</evidence>
<dbReference type="GO" id="GO:0005886">
    <property type="term" value="C:plasma membrane"/>
    <property type="evidence" value="ECO:0007669"/>
    <property type="project" value="TreeGrafter"/>
</dbReference>